<comment type="caution">
    <text evidence="2">The sequence shown here is derived from an EMBL/GenBank/DDBJ whole genome shotgun (WGS) entry which is preliminary data.</text>
</comment>
<sequence>MTTRVSPNACINRWSVRQSSPGRWLAGLLPGRLAGDARDECLVCEPRPSRVVSVSVSPRRRVAERSPPFSGSNKTSDRRVECRKTRPVFWTVVTRLIPRTGPPVTVTVGHILMRPRRSAPGPAPARPSRRHPYKAFFVTNYLLNV</sequence>
<dbReference type="InParanoid" id="A0A212F154"/>
<accession>A0A212F154</accession>
<protein>
    <submittedName>
        <fullName evidence="2">Uncharacterized protein</fullName>
    </submittedName>
</protein>
<dbReference type="EMBL" id="AGBW02010955">
    <property type="protein sequence ID" value="OWR47470.1"/>
    <property type="molecule type" value="Genomic_DNA"/>
</dbReference>
<dbReference type="KEGG" id="dpl:KGM_206501"/>
<organism evidence="2 3">
    <name type="scientific">Danaus plexippus plexippus</name>
    <dbReference type="NCBI Taxonomy" id="278856"/>
    <lineage>
        <taxon>Eukaryota</taxon>
        <taxon>Metazoa</taxon>
        <taxon>Ecdysozoa</taxon>
        <taxon>Arthropoda</taxon>
        <taxon>Hexapoda</taxon>
        <taxon>Insecta</taxon>
        <taxon>Pterygota</taxon>
        <taxon>Neoptera</taxon>
        <taxon>Endopterygota</taxon>
        <taxon>Lepidoptera</taxon>
        <taxon>Glossata</taxon>
        <taxon>Ditrysia</taxon>
        <taxon>Papilionoidea</taxon>
        <taxon>Nymphalidae</taxon>
        <taxon>Danainae</taxon>
        <taxon>Danaini</taxon>
        <taxon>Danaina</taxon>
        <taxon>Danaus</taxon>
        <taxon>Danaus</taxon>
    </lineage>
</organism>
<dbReference type="AlphaFoldDB" id="A0A212F154"/>
<reference evidence="2 3" key="1">
    <citation type="journal article" date="2011" name="Cell">
        <title>The monarch butterfly genome yields insights into long-distance migration.</title>
        <authorList>
            <person name="Zhan S."/>
            <person name="Merlin C."/>
            <person name="Boore J.L."/>
            <person name="Reppert S.M."/>
        </authorList>
    </citation>
    <scope>NUCLEOTIDE SEQUENCE [LARGE SCALE GENOMIC DNA]</scope>
    <source>
        <strain evidence="2">F-2</strain>
    </source>
</reference>
<gene>
    <name evidence="2" type="ORF">KGM_206501</name>
</gene>
<name>A0A212F154_DANPL</name>
<evidence type="ECO:0000313" key="3">
    <source>
        <dbReference type="Proteomes" id="UP000007151"/>
    </source>
</evidence>
<keyword evidence="3" id="KW-1185">Reference proteome</keyword>
<feature type="region of interest" description="Disordered" evidence="1">
    <location>
        <begin position="57"/>
        <end position="80"/>
    </location>
</feature>
<dbReference type="Proteomes" id="UP000007151">
    <property type="component" value="Unassembled WGS sequence"/>
</dbReference>
<evidence type="ECO:0000313" key="2">
    <source>
        <dbReference type="EMBL" id="OWR47470.1"/>
    </source>
</evidence>
<evidence type="ECO:0000256" key="1">
    <source>
        <dbReference type="SAM" id="MobiDB-lite"/>
    </source>
</evidence>
<proteinExistence type="predicted"/>